<feature type="signal peptide" evidence="2">
    <location>
        <begin position="1"/>
        <end position="22"/>
    </location>
</feature>
<name>A0A2P4XYY7_9STRA</name>
<feature type="chain" id="PRO_5015136762" evidence="2">
    <location>
        <begin position="23"/>
        <end position="338"/>
    </location>
</feature>
<keyword evidence="1" id="KW-0472">Membrane</keyword>
<evidence type="ECO:0000256" key="2">
    <source>
        <dbReference type="SAM" id="SignalP"/>
    </source>
</evidence>
<keyword evidence="1" id="KW-0812">Transmembrane</keyword>
<dbReference type="OrthoDB" id="28230at2759"/>
<reference evidence="3 4" key="1">
    <citation type="journal article" date="2017" name="Genome Biol. Evol.">
        <title>Phytophthora megakarya and P. palmivora, closely related causal agents of cacao black pod rot, underwent increases in genome sizes and gene numbers by different mechanisms.</title>
        <authorList>
            <person name="Ali S.S."/>
            <person name="Shao J."/>
            <person name="Lary D.J."/>
            <person name="Kronmiller B."/>
            <person name="Shen D."/>
            <person name="Strem M.D."/>
            <person name="Amoako-Attah I."/>
            <person name="Akrofi A.Y."/>
            <person name="Begoude B.A."/>
            <person name="Ten Hoopen G.M."/>
            <person name="Coulibaly K."/>
            <person name="Kebe B.I."/>
            <person name="Melnick R.L."/>
            <person name="Guiltinan M.J."/>
            <person name="Tyler B.M."/>
            <person name="Meinhardt L.W."/>
            <person name="Bailey B.A."/>
        </authorList>
    </citation>
    <scope>NUCLEOTIDE SEQUENCE [LARGE SCALE GENOMIC DNA]</scope>
    <source>
        <strain evidence="4">sbr112.9</strain>
    </source>
</reference>
<protein>
    <submittedName>
        <fullName evidence="3">TKL protein kinase</fullName>
    </submittedName>
</protein>
<dbReference type="Proteomes" id="UP000237271">
    <property type="component" value="Unassembled WGS sequence"/>
</dbReference>
<sequence length="338" mass="36865">MARRRRAQVVLVAATLCNLVASDDMTLSFKSEAQIGSELPVNDSFAFDGSTSDIARQLYLRHAAGEVIDQVVPNTIPTTVTSRLSSLNVSFDNLPGLLQRALLWDSGYVISPENDAVQVWTLGGRSMAKLAVSTVEYDTTGCTALNCSQPDDTTYYANDYCTGTQMLTAAKCLMDNFDSDTSSHLAMWSNGGDPDMIPEIRAVMHGWLDSSTNDSYLLYAVHTMSVDAEPAYGTCNEGGYGSLVVPCYALKNTSADIVAVMSAPVTTPWVTTWIKQYQPATDTIVNSESDDGSGFNLWLLGPIILAAVLASVLIFFAVFKKRRRLRSRSRLHPEIKKL</sequence>
<comment type="caution">
    <text evidence="3">The sequence shown here is derived from an EMBL/GenBank/DDBJ whole genome shotgun (WGS) entry which is preliminary data.</text>
</comment>
<organism evidence="3 4">
    <name type="scientific">Phytophthora palmivora</name>
    <dbReference type="NCBI Taxonomy" id="4796"/>
    <lineage>
        <taxon>Eukaryota</taxon>
        <taxon>Sar</taxon>
        <taxon>Stramenopiles</taxon>
        <taxon>Oomycota</taxon>
        <taxon>Peronosporomycetes</taxon>
        <taxon>Peronosporales</taxon>
        <taxon>Peronosporaceae</taxon>
        <taxon>Phytophthora</taxon>
    </lineage>
</organism>
<feature type="transmembrane region" description="Helical" evidence="1">
    <location>
        <begin position="297"/>
        <end position="319"/>
    </location>
</feature>
<dbReference type="EMBL" id="NCKW01006791">
    <property type="protein sequence ID" value="POM70773.1"/>
    <property type="molecule type" value="Genomic_DNA"/>
</dbReference>
<keyword evidence="4" id="KW-1185">Reference proteome</keyword>
<proteinExistence type="predicted"/>
<evidence type="ECO:0000256" key="1">
    <source>
        <dbReference type="SAM" id="Phobius"/>
    </source>
</evidence>
<dbReference type="GO" id="GO:0016301">
    <property type="term" value="F:kinase activity"/>
    <property type="evidence" value="ECO:0007669"/>
    <property type="project" value="UniProtKB-KW"/>
</dbReference>
<accession>A0A2P4XYY7</accession>
<keyword evidence="1" id="KW-1133">Transmembrane helix</keyword>
<gene>
    <name evidence="3" type="ORF">PHPALM_12739</name>
</gene>
<keyword evidence="3" id="KW-0808">Transferase</keyword>
<dbReference type="AlphaFoldDB" id="A0A2P4XYY7"/>
<evidence type="ECO:0000313" key="3">
    <source>
        <dbReference type="EMBL" id="POM70773.1"/>
    </source>
</evidence>
<keyword evidence="3" id="KW-0418">Kinase</keyword>
<evidence type="ECO:0000313" key="4">
    <source>
        <dbReference type="Proteomes" id="UP000237271"/>
    </source>
</evidence>
<keyword evidence="2" id="KW-0732">Signal</keyword>